<dbReference type="Proteomes" id="UP000215367">
    <property type="component" value="Unassembled WGS sequence"/>
</dbReference>
<evidence type="ECO:0000313" key="1">
    <source>
        <dbReference type="EMBL" id="OYD83195.1"/>
    </source>
</evidence>
<reference evidence="1 2" key="1">
    <citation type="submission" date="2017-07" db="EMBL/GenBank/DDBJ databases">
        <title>Whole genome sequence of Azospirillum brasilense 2A1, a potential biofertilizer strain.</title>
        <authorList>
            <person name="Fontana C.A."/>
            <person name="Toffoli L.M."/>
            <person name="Salazar S.M."/>
            <person name="Puglisi E."/>
            <person name="Pedraza R."/>
            <person name="Bassi D."/>
            <person name="Cocconcelli P.S."/>
        </authorList>
    </citation>
    <scope>NUCLEOTIDE SEQUENCE [LARGE SCALE GENOMIC DNA]</scope>
    <source>
        <strain evidence="1 2">2A1</strain>
        <plasmid evidence="1">unnamed</plasmid>
    </source>
</reference>
<sequence>MCFIGVSGTIPPFLHGECPCAGSRRLLIPEDECGAASGRNLRAAGEHTRWGARIQGPERIQQEICGSILFR</sequence>
<evidence type="ECO:0000313" key="2">
    <source>
        <dbReference type="Proteomes" id="UP000215367"/>
    </source>
</evidence>
<comment type="caution">
    <text evidence="1">The sequence shown here is derived from an EMBL/GenBank/DDBJ whole genome shotgun (WGS) entry which is preliminary data.</text>
</comment>
<dbReference type="AlphaFoldDB" id="A0A235HD73"/>
<accession>A0A235HD73</accession>
<dbReference type="EMBL" id="NOWT01000016">
    <property type="protein sequence ID" value="OYD83195.1"/>
    <property type="molecule type" value="Genomic_DNA"/>
</dbReference>
<keyword evidence="1" id="KW-0614">Plasmid</keyword>
<name>A0A235HD73_AZOBR</name>
<organism evidence="1 2">
    <name type="scientific">Azospirillum brasilense</name>
    <dbReference type="NCBI Taxonomy" id="192"/>
    <lineage>
        <taxon>Bacteria</taxon>
        <taxon>Pseudomonadati</taxon>
        <taxon>Pseudomonadota</taxon>
        <taxon>Alphaproteobacteria</taxon>
        <taxon>Rhodospirillales</taxon>
        <taxon>Azospirillaceae</taxon>
        <taxon>Azospirillum</taxon>
    </lineage>
</organism>
<geneLocation type="plasmid" evidence="1">
    <name>unnamed</name>
</geneLocation>
<gene>
    <name evidence="1" type="ORF">CHT98_17040</name>
</gene>
<proteinExistence type="predicted"/>
<protein>
    <submittedName>
        <fullName evidence="1">Uncharacterized protein</fullName>
    </submittedName>
</protein>